<evidence type="ECO:0000259" key="1">
    <source>
        <dbReference type="Pfam" id="PF25534"/>
    </source>
</evidence>
<dbReference type="STRING" id="945553.A0A0D2P2D9"/>
<accession>A0A0D2P2D9</accession>
<evidence type="ECO:0000313" key="2">
    <source>
        <dbReference type="EMBL" id="KJA14690.1"/>
    </source>
</evidence>
<sequence>MPAAGHISAWVQVNGIRLPEYGTTVSADGTEVSCWIPSEAGKNFEICYQDSLRAFATGTKLYIDGVRMRGKFLYPHSMTERRRSEHATHRGITVSPSEYKPYVFANCELIEDEDFLSTMSPHVGEIVCAVAELRLREFAPPPTATYEFPPLRVQERAKKGIVHGTQLGSAVKMSRSRRRRETDTIQQLVKFKFVYRPLNVLIADGIAPASASDVGVLAYLPHDNSEVIYFRDEEEVGLAMKREPKRERSMTFDNYSIDLTV</sequence>
<feature type="domain" description="DUF7918" evidence="1">
    <location>
        <begin position="7"/>
        <end position="209"/>
    </location>
</feature>
<protein>
    <recommendedName>
        <fullName evidence="1">DUF7918 domain-containing protein</fullName>
    </recommendedName>
</protein>
<dbReference type="Proteomes" id="UP000054270">
    <property type="component" value="Unassembled WGS sequence"/>
</dbReference>
<dbReference type="OrthoDB" id="3364132at2759"/>
<reference evidence="3" key="1">
    <citation type="submission" date="2014-04" db="EMBL/GenBank/DDBJ databases">
        <title>Evolutionary Origins and Diversification of the Mycorrhizal Mutualists.</title>
        <authorList>
            <consortium name="DOE Joint Genome Institute"/>
            <consortium name="Mycorrhizal Genomics Consortium"/>
            <person name="Kohler A."/>
            <person name="Kuo A."/>
            <person name="Nagy L.G."/>
            <person name="Floudas D."/>
            <person name="Copeland A."/>
            <person name="Barry K.W."/>
            <person name="Cichocki N."/>
            <person name="Veneault-Fourrey C."/>
            <person name="LaButti K."/>
            <person name="Lindquist E.A."/>
            <person name="Lipzen A."/>
            <person name="Lundell T."/>
            <person name="Morin E."/>
            <person name="Murat C."/>
            <person name="Riley R."/>
            <person name="Ohm R."/>
            <person name="Sun H."/>
            <person name="Tunlid A."/>
            <person name="Henrissat B."/>
            <person name="Grigoriev I.V."/>
            <person name="Hibbett D.S."/>
            <person name="Martin F."/>
        </authorList>
    </citation>
    <scope>NUCLEOTIDE SEQUENCE [LARGE SCALE GENOMIC DNA]</scope>
    <source>
        <strain evidence="3">FD-334 SS-4</strain>
    </source>
</reference>
<proteinExistence type="predicted"/>
<name>A0A0D2P2D9_HYPSF</name>
<dbReference type="AlphaFoldDB" id="A0A0D2P2D9"/>
<dbReference type="InterPro" id="IPR057678">
    <property type="entry name" value="DUF7918"/>
</dbReference>
<organism evidence="2 3">
    <name type="scientific">Hypholoma sublateritium (strain FD-334 SS-4)</name>
    <dbReference type="NCBI Taxonomy" id="945553"/>
    <lineage>
        <taxon>Eukaryota</taxon>
        <taxon>Fungi</taxon>
        <taxon>Dikarya</taxon>
        <taxon>Basidiomycota</taxon>
        <taxon>Agaricomycotina</taxon>
        <taxon>Agaricomycetes</taxon>
        <taxon>Agaricomycetidae</taxon>
        <taxon>Agaricales</taxon>
        <taxon>Agaricineae</taxon>
        <taxon>Strophariaceae</taxon>
        <taxon>Hypholoma</taxon>
    </lineage>
</organism>
<dbReference type="OMA" id="SERPING"/>
<gene>
    <name evidence="2" type="ORF">HYPSUDRAFT_48907</name>
</gene>
<dbReference type="Pfam" id="PF25534">
    <property type="entry name" value="DUF7918"/>
    <property type="match status" value="1"/>
</dbReference>
<dbReference type="EMBL" id="KN817668">
    <property type="protein sequence ID" value="KJA14690.1"/>
    <property type="molecule type" value="Genomic_DNA"/>
</dbReference>
<keyword evidence="3" id="KW-1185">Reference proteome</keyword>
<evidence type="ECO:0000313" key="3">
    <source>
        <dbReference type="Proteomes" id="UP000054270"/>
    </source>
</evidence>